<organism evidence="2 3">
    <name type="scientific">Trichonephila inaurata madagascariensis</name>
    <dbReference type="NCBI Taxonomy" id="2747483"/>
    <lineage>
        <taxon>Eukaryota</taxon>
        <taxon>Metazoa</taxon>
        <taxon>Ecdysozoa</taxon>
        <taxon>Arthropoda</taxon>
        <taxon>Chelicerata</taxon>
        <taxon>Arachnida</taxon>
        <taxon>Araneae</taxon>
        <taxon>Araneomorphae</taxon>
        <taxon>Entelegynae</taxon>
        <taxon>Araneoidea</taxon>
        <taxon>Nephilidae</taxon>
        <taxon>Trichonephila</taxon>
        <taxon>Trichonephila inaurata</taxon>
    </lineage>
</organism>
<comment type="caution">
    <text evidence="2">The sequence shown here is derived from an EMBL/GenBank/DDBJ whole genome shotgun (WGS) entry which is preliminary data.</text>
</comment>
<gene>
    <name evidence="2" type="ORF">TNIN_396091</name>
</gene>
<proteinExistence type="predicted"/>
<reference evidence="2" key="1">
    <citation type="submission" date="2020-08" db="EMBL/GenBank/DDBJ databases">
        <title>Multicomponent nature underlies the extraordinary mechanical properties of spider dragline silk.</title>
        <authorList>
            <person name="Kono N."/>
            <person name="Nakamura H."/>
            <person name="Mori M."/>
            <person name="Yoshida Y."/>
            <person name="Ohtoshi R."/>
            <person name="Malay A.D."/>
            <person name="Moran D.A.P."/>
            <person name="Tomita M."/>
            <person name="Numata K."/>
            <person name="Arakawa K."/>
        </authorList>
    </citation>
    <scope>NUCLEOTIDE SEQUENCE</scope>
</reference>
<dbReference type="Proteomes" id="UP000886998">
    <property type="component" value="Unassembled WGS sequence"/>
</dbReference>
<accession>A0A8X7BT90</accession>
<evidence type="ECO:0000313" key="2">
    <source>
        <dbReference type="EMBL" id="GFY43005.1"/>
    </source>
</evidence>
<keyword evidence="3" id="KW-1185">Reference proteome</keyword>
<sequence>MLEGFRATAPSFRSLIGPLMSRGTIQVEKYRFFTPPYLLDGRFPTLQRNVGEASAQQHRPSDPSLDPLNVSGNDTSRKVSFSPPAFYSLDEIAFQNFSSHFGSLTCTTRLRTGSGLRGTSKTLNPLGRKGGVNLVKGRGGDVNSWGGYIKVAPVSGCVSYQMVLSSLFPKKCLNCPWTSGKVGASPTAPSFPTPGPLNVSGGKIQVEKYLFLPPPSTVRWSLSNTSALTLAL</sequence>
<dbReference type="EMBL" id="BMAV01003425">
    <property type="protein sequence ID" value="GFY43005.1"/>
    <property type="molecule type" value="Genomic_DNA"/>
</dbReference>
<dbReference type="AlphaFoldDB" id="A0A8X7BT90"/>
<evidence type="ECO:0000256" key="1">
    <source>
        <dbReference type="SAM" id="MobiDB-lite"/>
    </source>
</evidence>
<feature type="region of interest" description="Disordered" evidence="1">
    <location>
        <begin position="50"/>
        <end position="76"/>
    </location>
</feature>
<protein>
    <submittedName>
        <fullName evidence="2">Uncharacterized protein</fullName>
    </submittedName>
</protein>
<evidence type="ECO:0000313" key="3">
    <source>
        <dbReference type="Proteomes" id="UP000886998"/>
    </source>
</evidence>
<name>A0A8X7BT90_9ARAC</name>